<dbReference type="EMBL" id="CADCTX010000694">
    <property type="protein sequence ID" value="CAA9341296.1"/>
    <property type="molecule type" value="Genomic_DNA"/>
</dbReference>
<organism evidence="2">
    <name type="scientific">uncultured Gemmatimonadaceae bacterium</name>
    <dbReference type="NCBI Taxonomy" id="246130"/>
    <lineage>
        <taxon>Bacteria</taxon>
        <taxon>Pseudomonadati</taxon>
        <taxon>Gemmatimonadota</taxon>
        <taxon>Gemmatimonadia</taxon>
        <taxon>Gemmatimonadales</taxon>
        <taxon>Gemmatimonadaceae</taxon>
        <taxon>environmental samples</taxon>
    </lineage>
</organism>
<accession>A0A6J4LTF0</accession>
<reference evidence="2" key="1">
    <citation type="submission" date="2020-02" db="EMBL/GenBank/DDBJ databases">
        <authorList>
            <person name="Meier V. D."/>
        </authorList>
    </citation>
    <scope>NUCLEOTIDE SEQUENCE</scope>
    <source>
        <strain evidence="2">AVDCRST_MAG40</strain>
    </source>
</reference>
<proteinExistence type="predicted"/>
<dbReference type="AlphaFoldDB" id="A0A6J4LTF0"/>
<name>A0A6J4LTF0_9BACT</name>
<sequence length="95" mass="10144">MMLKRTTPADAAAPVRVVVVTMDSHLAGAADAAGRALRRELPGLELVVHAADEWCSDEAALRDCLDDIARGDIVVATMLFLEEHIRAVLPALAAR</sequence>
<evidence type="ECO:0000313" key="2">
    <source>
        <dbReference type="EMBL" id="CAA9341296.1"/>
    </source>
</evidence>
<feature type="domain" description="Magnesium chelatase subunit H N-terminal" evidence="1">
    <location>
        <begin position="16"/>
        <end position="94"/>
    </location>
</feature>
<gene>
    <name evidence="2" type="ORF">AVDCRST_MAG40-2414</name>
</gene>
<dbReference type="GO" id="GO:0016851">
    <property type="term" value="F:magnesium chelatase activity"/>
    <property type="evidence" value="ECO:0007669"/>
    <property type="project" value="UniProtKB-EC"/>
</dbReference>
<dbReference type="InterPro" id="IPR022571">
    <property type="entry name" value="Mg_chelatase_H_N"/>
</dbReference>
<dbReference type="EC" id="6.6.1.1" evidence="2"/>
<protein>
    <submittedName>
        <fullName evidence="2">Protoporphyrin IX Mg-chelatase subunit H</fullName>
        <ecNumber evidence="2">6.6.1.1</ecNumber>
    </submittedName>
</protein>
<dbReference type="Pfam" id="PF11965">
    <property type="entry name" value="DUF3479"/>
    <property type="match status" value="1"/>
</dbReference>
<keyword evidence="2" id="KW-0436">Ligase</keyword>
<evidence type="ECO:0000259" key="1">
    <source>
        <dbReference type="Pfam" id="PF11965"/>
    </source>
</evidence>
<feature type="non-terminal residue" evidence="2">
    <location>
        <position position="95"/>
    </location>
</feature>